<reference evidence="3" key="1">
    <citation type="submission" date="2016-11" db="EMBL/GenBank/DDBJ databases">
        <authorList>
            <person name="Varghese N."/>
            <person name="Submissions S."/>
        </authorList>
    </citation>
    <scope>NUCLEOTIDE SEQUENCE [LARGE SCALE GENOMIC DNA]</scope>
    <source>
        <strain evidence="3">DSM 22623</strain>
    </source>
</reference>
<accession>A0A1M6B903</accession>
<protein>
    <submittedName>
        <fullName evidence="2">Uncharacterized protein</fullName>
    </submittedName>
</protein>
<evidence type="ECO:0000313" key="3">
    <source>
        <dbReference type="Proteomes" id="UP000184432"/>
    </source>
</evidence>
<evidence type="ECO:0000256" key="1">
    <source>
        <dbReference type="SAM" id="SignalP"/>
    </source>
</evidence>
<proteinExistence type="predicted"/>
<keyword evidence="3" id="KW-1185">Reference proteome</keyword>
<dbReference type="EMBL" id="FQYP01000001">
    <property type="protein sequence ID" value="SHI45127.1"/>
    <property type="molecule type" value="Genomic_DNA"/>
</dbReference>
<organism evidence="2 3">
    <name type="scientific">Aquimarina spongiae</name>
    <dbReference type="NCBI Taxonomy" id="570521"/>
    <lineage>
        <taxon>Bacteria</taxon>
        <taxon>Pseudomonadati</taxon>
        <taxon>Bacteroidota</taxon>
        <taxon>Flavobacteriia</taxon>
        <taxon>Flavobacteriales</taxon>
        <taxon>Flavobacteriaceae</taxon>
        <taxon>Aquimarina</taxon>
    </lineage>
</organism>
<dbReference type="AlphaFoldDB" id="A0A1M6B903"/>
<name>A0A1M6B903_9FLAO</name>
<dbReference type="STRING" id="570521.SAMN04488508_101688"/>
<keyword evidence="1" id="KW-0732">Signal</keyword>
<sequence>MGLKITLMKKIFILGFPLLIYLMACNDDNETTQTDNPVIDENALAEIVSVAVSGQENQYTFSVGIKSPDTGCNQYADWWEVISEDETLIYRRVLAHSHVNEQPFVRSGGAVNISKDQSVYVRAHMNTSGYGSLVYKGTVTGGFEKANLDKEFASAVENQEPLPTECAF</sequence>
<evidence type="ECO:0000313" key="2">
    <source>
        <dbReference type="EMBL" id="SHI45127.1"/>
    </source>
</evidence>
<dbReference type="Proteomes" id="UP000184432">
    <property type="component" value="Unassembled WGS sequence"/>
</dbReference>
<gene>
    <name evidence="2" type="ORF">SAMN04488508_101688</name>
</gene>
<feature type="chain" id="PRO_5013178046" evidence="1">
    <location>
        <begin position="27"/>
        <end position="168"/>
    </location>
</feature>
<feature type="signal peptide" evidence="1">
    <location>
        <begin position="1"/>
        <end position="26"/>
    </location>
</feature>